<keyword evidence="2" id="KW-1185">Reference proteome</keyword>
<reference evidence="1 2" key="1">
    <citation type="submission" date="2022-12" db="EMBL/GenBank/DDBJ databases">
        <title>Genomic features and morphological characterization of a novel Knufia sp. strain isolated from spacecraft assembly facility.</title>
        <authorList>
            <person name="Teixeira M."/>
            <person name="Chander A.M."/>
            <person name="Stajich J.E."/>
            <person name="Venkateswaran K."/>
        </authorList>
    </citation>
    <scope>NUCLEOTIDE SEQUENCE [LARGE SCALE GENOMIC DNA]</scope>
    <source>
        <strain evidence="1 2">FJI-L2-BK-P2</strain>
    </source>
</reference>
<dbReference type="CDD" id="cd07040">
    <property type="entry name" value="HP"/>
    <property type="match status" value="1"/>
</dbReference>
<dbReference type="EMBL" id="JAKLMC020000028">
    <property type="protein sequence ID" value="KAK5950191.1"/>
    <property type="molecule type" value="Genomic_DNA"/>
</dbReference>
<dbReference type="InterPro" id="IPR013078">
    <property type="entry name" value="His_Pase_superF_clade-1"/>
</dbReference>
<dbReference type="InterPro" id="IPR050275">
    <property type="entry name" value="PGM_Phosphatase"/>
</dbReference>
<dbReference type="Gene3D" id="3.40.50.1240">
    <property type="entry name" value="Phosphoglycerate mutase-like"/>
    <property type="match status" value="1"/>
</dbReference>
<dbReference type="PANTHER" id="PTHR48100">
    <property type="entry name" value="BROAD-SPECIFICITY PHOSPHATASE YOR283W-RELATED"/>
    <property type="match status" value="1"/>
</dbReference>
<dbReference type="AlphaFoldDB" id="A0AAN8EMP1"/>
<accession>A0AAN8EMP1</accession>
<protein>
    <recommendedName>
        <fullName evidence="3">Phosphoglycerate mutase-like protein</fullName>
    </recommendedName>
</protein>
<organism evidence="1 2">
    <name type="scientific">Knufia fluminis</name>
    <dbReference type="NCBI Taxonomy" id="191047"/>
    <lineage>
        <taxon>Eukaryota</taxon>
        <taxon>Fungi</taxon>
        <taxon>Dikarya</taxon>
        <taxon>Ascomycota</taxon>
        <taxon>Pezizomycotina</taxon>
        <taxon>Eurotiomycetes</taxon>
        <taxon>Chaetothyriomycetidae</taxon>
        <taxon>Chaetothyriales</taxon>
        <taxon>Trichomeriaceae</taxon>
        <taxon>Knufia</taxon>
    </lineage>
</organism>
<name>A0AAN8EMP1_9EURO</name>
<dbReference type="Proteomes" id="UP001316803">
    <property type="component" value="Unassembled WGS sequence"/>
</dbReference>
<evidence type="ECO:0008006" key="3">
    <source>
        <dbReference type="Google" id="ProtNLM"/>
    </source>
</evidence>
<sequence>MAPTVICVRHAQGYHNLGPEFHSLPDPRLTGVGEQQCDTLRDSNLINQNTISLVTASPLTRTIHTAYHSFRPALEGGKCKPTIIALPDAQETSDFPCDTGSDVEVLRKRCEEEKWPVDLSRLTDDWNVKTLNSRYSPAGDAIKIRANAARKQVRELLKELVDAGDADAQIVLVTHGGYLHYFTDDWEDSNKYYGTGWLNTEARAYEYATGVGSTDDEAALHETQESRARRGKETPLLAKEKQEALFHAGHQAWEDQGLGNALKVRS</sequence>
<gene>
    <name evidence="1" type="ORF">OHC33_008659</name>
</gene>
<dbReference type="Pfam" id="PF00300">
    <property type="entry name" value="His_Phos_1"/>
    <property type="match status" value="1"/>
</dbReference>
<evidence type="ECO:0000313" key="2">
    <source>
        <dbReference type="Proteomes" id="UP001316803"/>
    </source>
</evidence>
<dbReference type="SUPFAM" id="SSF53254">
    <property type="entry name" value="Phosphoglycerate mutase-like"/>
    <property type="match status" value="1"/>
</dbReference>
<dbReference type="GO" id="GO:0005737">
    <property type="term" value="C:cytoplasm"/>
    <property type="evidence" value="ECO:0007669"/>
    <property type="project" value="TreeGrafter"/>
</dbReference>
<dbReference type="InterPro" id="IPR029033">
    <property type="entry name" value="His_PPase_superfam"/>
</dbReference>
<evidence type="ECO:0000313" key="1">
    <source>
        <dbReference type="EMBL" id="KAK5950191.1"/>
    </source>
</evidence>
<dbReference type="SMART" id="SM00855">
    <property type="entry name" value="PGAM"/>
    <property type="match status" value="1"/>
</dbReference>
<comment type="caution">
    <text evidence="1">The sequence shown here is derived from an EMBL/GenBank/DDBJ whole genome shotgun (WGS) entry which is preliminary data.</text>
</comment>
<dbReference type="GO" id="GO:0016791">
    <property type="term" value="F:phosphatase activity"/>
    <property type="evidence" value="ECO:0007669"/>
    <property type="project" value="TreeGrafter"/>
</dbReference>
<proteinExistence type="predicted"/>
<dbReference type="PANTHER" id="PTHR48100:SF54">
    <property type="entry name" value="PHOSPHATASE SPAC5H10.03-RELATED"/>
    <property type="match status" value="1"/>
</dbReference>